<dbReference type="RefSeq" id="WP_302041404.1">
    <property type="nucleotide sequence ID" value="NZ_JAUKPO010000033.1"/>
</dbReference>
<dbReference type="InterPro" id="IPR023166">
    <property type="entry name" value="BaiN-like_dom_sf"/>
</dbReference>
<dbReference type="PANTHER" id="PTHR42887">
    <property type="entry name" value="OS12G0638800 PROTEIN"/>
    <property type="match status" value="1"/>
</dbReference>
<keyword evidence="7" id="KW-1185">Reference proteome</keyword>
<accession>A0ABT8RES8</accession>
<evidence type="ECO:0000256" key="2">
    <source>
        <dbReference type="ARBA" id="ARBA00022630"/>
    </source>
</evidence>
<keyword evidence="2" id="KW-0285">Flavoprotein</keyword>
<dbReference type="InterPro" id="IPR057661">
    <property type="entry name" value="RsdA/BaiN/AoA(So)_Rossmann"/>
</dbReference>
<dbReference type="Gene3D" id="1.10.8.260">
    <property type="entry name" value="HI0933 insert domain-like"/>
    <property type="match status" value="1"/>
</dbReference>
<evidence type="ECO:0000259" key="4">
    <source>
        <dbReference type="Pfam" id="PF03486"/>
    </source>
</evidence>
<dbReference type="PRINTS" id="PR00368">
    <property type="entry name" value="FADPNR"/>
</dbReference>
<feature type="domain" description="RsdA/BaiN/AoA(So)-like Rossmann fold-like" evidence="4">
    <location>
        <begin position="2"/>
        <end position="406"/>
    </location>
</feature>
<dbReference type="InterPro" id="IPR055178">
    <property type="entry name" value="RsdA/BaiN/AoA(So)-like_dom"/>
</dbReference>
<dbReference type="PRINTS" id="PR00411">
    <property type="entry name" value="PNDRDTASEI"/>
</dbReference>
<feature type="domain" description="RsdA/BaiN/AoA(So)-like insert" evidence="5">
    <location>
        <begin position="192"/>
        <end position="353"/>
    </location>
</feature>
<dbReference type="NCBIfam" id="TIGR00275">
    <property type="entry name" value="aminoacetone oxidase family FAD-binding enzyme"/>
    <property type="match status" value="1"/>
</dbReference>
<keyword evidence="3" id="KW-0274">FAD</keyword>
<dbReference type="InterPro" id="IPR004792">
    <property type="entry name" value="BaiN-like"/>
</dbReference>
<dbReference type="Gene3D" id="2.40.30.10">
    <property type="entry name" value="Translation factors"/>
    <property type="match status" value="1"/>
</dbReference>
<dbReference type="Pfam" id="PF03486">
    <property type="entry name" value="HI0933_like"/>
    <property type="match status" value="1"/>
</dbReference>
<dbReference type="Pfam" id="PF22780">
    <property type="entry name" value="HI0933_like_1st"/>
    <property type="match status" value="1"/>
</dbReference>
<dbReference type="EMBL" id="JAUKPO010000033">
    <property type="protein sequence ID" value="MDO1450603.1"/>
    <property type="molecule type" value="Genomic_DNA"/>
</dbReference>
<evidence type="ECO:0000256" key="1">
    <source>
        <dbReference type="ARBA" id="ARBA00001974"/>
    </source>
</evidence>
<reference evidence="6" key="1">
    <citation type="submission" date="2023-07" db="EMBL/GenBank/DDBJ databases">
        <title>The genome sequence of Rhodocytophaga aerolata KACC 12507.</title>
        <authorList>
            <person name="Zhang X."/>
        </authorList>
    </citation>
    <scope>NUCLEOTIDE SEQUENCE</scope>
    <source>
        <strain evidence="6">KACC 12507</strain>
    </source>
</reference>
<evidence type="ECO:0000259" key="5">
    <source>
        <dbReference type="Pfam" id="PF22780"/>
    </source>
</evidence>
<protein>
    <submittedName>
        <fullName evidence="6">NAD(P)/FAD-dependent oxidoreductase</fullName>
    </submittedName>
</protein>
<evidence type="ECO:0000313" key="7">
    <source>
        <dbReference type="Proteomes" id="UP001168528"/>
    </source>
</evidence>
<comment type="cofactor">
    <cofactor evidence="1">
        <name>FAD</name>
        <dbReference type="ChEBI" id="CHEBI:57692"/>
    </cofactor>
</comment>
<dbReference type="Proteomes" id="UP001168528">
    <property type="component" value="Unassembled WGS sequence"/>
</dbReference>
<dbReference type="InterPro" id="IPR036188">
    <property type="entry name" value="FAD/NAD-bd_sf"/>
</dbReference>
<dbReference type="SUPFAM" id="SSF51905">
    <property type="entry name" value="FAD/NAD(P)-binding domain"/>
    <property type="match status" value="1"/>
</dbReference>
<sequence>MKVVVIGGGAAGFFGAITCAQQHPHCEVILLEKSNKVLAKVRISGGGRCNVTHACFHTGQLAKFYPRGSKTMLSTLQQFDAKDTVSWFESRGVKLKTEPDGRMFPVTDSSQTVIDCLWGEARRLGIDIKTSTGVASIKPLHMSDNEPTRFLLTLYNEEKIECDKVLIATGGNPNEAAYEWLTVGKHSLKSPVPSLFTFNTPASYLLDLSGVSVQQTIVKVAGTKLTQSGPLLITHWGFSGPAVLKLSAWGARELHELNYRFTLLINWLPEYNEETLRNDLLTYKQNNSKKLVATQALFNLPFRLWQRFTQRAEIGEQVRWADLPKKNMNKLIDLLSRGSFEVDGKSTFKEEFVTCGGVALENINWQTMESNVCKGLFYAGEVLDIDGVTGGFNFQNAWTTGYIAGKNIGIK</sequence>
<name>A0ABT8RES8_9BACT</name>
<evidence type="ECO:0000313" key="6">
    <source>
        <dbReference type="EMBL" id="MDO1450603.1"/>
    </source>
</evidence>
<comment type="caution">
    <text evidence="6">The sequence shown here is derived from an EMBL/GenBank/DDBJ whole genome shotgun (WGS) entry which is preliminary data.</text>
</comment>
<proteinExistence type="predicted"/>
<dbReference type="SUPFAM" id="SSF160996">
    <property type="entry name" value="HI0933 insert domain-like"/>
    <property type="match status" value="1"/>
</dbReference>
<dbReference type="Gene3D" id="3.50.50.60">
    <property type="entry name" value="FAD/NAD(P)-binding domain"/>
    <property type="match status" value="1"/>
</dbReference>
<gene>
    <name evidence="6" type="ORF">Q0590_30295</name>
</gene>
<organism evidence="6 7">
    <name type="scientific">Rhodocytophaga aerolata</name>
    <dbReference type="NCBI Taxonomy" id="455078"/>
    <lineage>
        <taxon>Bacteria</taxon>
        <taxon>Pseudomonadati</taxon>
        <taxon>Bacteroidota</taxon>
        <taxon>Cytophagia</taxon>
        <taxon>Cytophagales</taxon>
        <taxon>Rhodocytophagaceae</taxon>
        <taxon>Rhodocytophaga</taxon>
    </lineage>
</organism>
<dbReference type="PANTHER" id="PTHR42887:SF2">
    <property type="entry name" value="OS12G0638800 PROTEIN"/>
    <property type="match status" value="1"/>
</dbReference>
<evidence type="ECO:0000256" key="3">
    <source>
        <dbReference type="ARBA" id="ARBA00022827"/>
    </source>
</evidence>